<dbReference type="SMART" id="SM00060">
    <property type="entry name" value="FN3"/>
    <property type="match status" value="2"/>
</dbReference>
<keyword evidence="4 9" id="KW-0547">Nucleotide-binding</keyword>
<dbReference type="InterPro" id="IPR013783">
    <property type="entry name" value="Ig-like_fold"/>
</dbReference>
<dbReference type="PANTHER" id="PTHR43289">
    <property type="entry name" value="MITOGEN-ACTIVATED PROTEIN KINASE KINASE KINASE 20-RELATED"/>
    <property type="match status" value="1"/>
</dbReference>
<dbReference type="InterPro" id="IPR008271">
    <property type="entry name" value="Ser/Thr_kinase_AS"/>
</dbReference>
<comment type="caution">
    <text evidence="14">The sequence shown here is derived from an EMBL/GenBank/DDBJ whole genome shotgun (WGS) entry which is preliminary data.</text>
</comment>
<dbReference type="Gene3D" id="3.30.200.20">
    <property type="entry name" value="Phosphorylase Kinase, domain 1"/>
    <property type="match status" value="1"/>
</dbReference>
<dbReference type="Gene3D" id="1.10.510.10">
    <property type="entry name" value="Transferase(Phosphotransferase) domain 1"/>
    <property type="match status" value="1"/>
</dbReference>
<dbReference type="SUPFAM" id="SSF49265">
    <property type="entry name" value="Fibronectin type III"/>
    <property type="match status" value="1"/>
</dbReference>
<keyword evidence="7" id="KW-0378">Hydrolase</keyword>
<dbReference type="InterPro" id="IPR000719">
    <property type="entry name" value="Prot_kinase_dom"/>
</dbReference>
<dbReference type="FunFam" id="1.10.510.10:FF:000021">
    <property type="entry name" value="Serine/threonine protein kinase"/>
    <property type="match status" value="1"/>
</dbReference>
<dbReference type="EMBL" id="JACHMN010000003">
    <property type="protein sequence ID" value="MBB5873703.1"/>
    <property type="molecule type" value="Genomic_DNA"/>
</dbReference>
<dbReference type="PROSITE" id="PS50853">
    <property type="entry name" value="FN3"/>
    <property type="match status" value="2"/>
</dbReference>
<dbReference type="Proteomes" id="UP000587527">
    <property type="component" value="Unassembled WGS sequence"/>
</dbReference>
<evidence type="ECO:0000256" key="11">
    <source>
        <dbReference type="SAM" id="Phobius"/>
    </source>
</evidence>
<dbReference type="AlphaFoldDB" id="A0A841C3J0"/>
<evidence type="ECO:0000256" key="3">
    <source>
        <dbReference type="ARBA" id="ARBA00022679"/>
    </source>
</evidence>
<keyword evidence="11" id="KW-1133">Transmembrane helix</keyword>
<feature type="domain" description="Fibronectin type-III" evidence="13">
    <location>
        <begin position="417"/>
        <end position="501"/>
    </location>
</feature>
<feature type="region of interest" description="Disordered" evidence="10">
    <location>
        <begin position="387"/>
        <end position="416"/>
    </location>
</feature>
<keyword evidence="8" id="KW-0624">Polysaccharide degradation</keyword>
<proteinExistence type="predicted"/>
<reference evidence="14 15" key="1">
    <citation type="submission" date="2020-08" db="EMBL/GenBank/DDBJ databases">
        <title>Sequencing the genomes of 1000 actinobacteria strains.</title>
        <authorList>
            <person name="Klenk H.-P."/>
        </authorList>
    </citation>
    <scope>NUCLEOTIDE SEQUENCE [LARGE SCALE GENOMIC DNA]</scope>
    <source>
        <strain evidence="14 15">DSM 45362</strain>
    </source>
</reference>
<accession>A0A841C3J0</accession>
<dbReference type="CDD" id="cd14014">
    <property type="entry name" value="STKc_PknB_like"/>
    <property type="match status" value="1"/>
</dbReference>
<name>A0A841C3J0_9ACTN</name>
<evidence type="ECO:0000256" key="10">
    <source>
        <dbReference type="SAM" id="MobiDB-lite"/>
    </source>
</evidence>
<keyword evidence="15" id="KW-1185">Reference proteome</keyword>
<evidence type="ECO:0000256" key="1">
    <source>
        <dbReference type="ARBA" id="ARBA00012513"/>
    </source>
</evidence>
<keyword evidence="2" id="KW-0723">Serine/threonine-protein kinase</keyword>
<feature type="domain" description="Fibronectin type-III" evidence="13">
    <location>
        <begin position="510"/>
        <end position="598"/>
    </location>
</feature>
<evidence type="ECO:0000256" key="6">
    <source>
        <dbReference type="ARBA" id="ARBA00022840"/>
    </source>
</evidence>
<dbReference type="InterPro" id="IPR003961">
    <property type="entry name" value="FN3_dom"/>
</dbReference>
<keyword evidence="8" id="KW-0119">Carbohydrate metabolism</keyword>
<feature type="transmembrane region" description="Helical" evidence="11">
    <location>
        <begin position="327"/>
        <end position="347"/>
    </location>
</feature>
<sequence length="598" mass="61124">MVRAGTVLAERYRLEQRVGSGGMGEVWRAVDLVLGRTVAVKCLLGGLPDEPVFVDRFRAEARIMATISHPGVVEVHDFGADPAVGVYLVMKYIEGESLAQTLARVGRLSPEATMRLVASAAEALHAAHEKGVTHRDVKPGNLLLRPDGGVLVTDFGIARSAGASAQTATGSLVGTAGYIAPERALGRPATPASDVYALGIVAYRCLAGRLPFAGDSVVEIAMRHVHDEPPPLPPDVPAGVRAIVERAMAKDPAMRWPSGAVLADQARRALAQGPHQHQHRPAAAVIPPEVASATTRPQAVVPVPPPGSMPVPTRSQPARDRHRGGRLLAVVGAGLAVAAVAAVGILLNLPADAQPQSLAASPGAGTPSPAGAGGAVIPVASVGATNPAASPSPAGALPSSAATTSPKASAPTTALAAPGNLTATPISAGTIRLRWKDRSVGESGFTVIDGSTSRDVGPDTTTYDWTGLAPSSYSCFKVRAFNSSGVSAYYPAAQETWVCAISLSGAGPAAPGNLTATAIGTSTIRLQWSDNSSDEDGFTITNGNTSRNTGAGTTAYAWDGLAPGTYMCFKVRAFHSTGVSAYEPAAQSTWVCATTPTA</sequence>
<organism evidence="14 15">
    <name type="scientific">Allocatelliglobosispora scoriae</name>
    <dbReference type="NCBI Taxonomy" id="643052"/>
    <lineage>
        <taxon>Bacteria</taxon>
        <taxon>Bacillati</taxon>
        <taxon>Actinomycetota</taxon>
        <taxon>Actinomycetes</taxon>
        <taxon>Micromonosporales</taxon>
        <taxon>Micromonosporaceae</taxon>
        <taxon>Allocatelliglobosispora</taxon>
    </lineage>
</organism>
<dbReference type="PROSITE" id="PS00108">
    <property type="entry name" value="PROTEIN_KINASE_ST"/>
    <property type="match status" value="1"/>
</dbReference>
<dbReference type="Gene3D" id="2.60.40.10">
    <property type="entry name" value="Immunoglobulins"/>
    <property type="match status" value="2"/>
</dbReference>
<evidence type="ECO:0000256" key="5">
    <source>
        <dbReference type="ARBA" id="ARBA00022777"/>
    </source>
</evidence>
<evidence type="ECO:0000259" key="12">
    <source>
        <dbReference type="PROSITE" id="PS50011"/>
    </source>
</evidence>
<dbReference type="InterPro" id="IPR036116">
    <property type="entry name" value="FN3_sf"/>
</dbReference>
<dbReference type="SUPFAM" id="SSF56112">
    <property type="entry name" value="Protein kinase-like (PK-like)"/>
    <property type="match status" value="1"/>
</dbReference>
<evidence type="ECO:0000256" key="4">
    <source>
        <dbReference type="ARBA" id="ARBA00022741"/>
    </source>
</evidence>
<feature type="binding site" evidence="9">
    <location>
        <position position="41"/>
    </location>
    <ligand>
        <name>ATP</name>
        <dbReference type="ChEBI" id="CHEBI:30616"/>
    </ligand>
</feature>
<dbReference type="Pfam" id="PF00069">
    <property type="entry name" value="Pkinase"/>
    <property type="match status" value="1"/>
</dbReference>
<evidence type="ECO:0000256" key="7">
    <source>
        <dbReference type="ARBA" id="ARBA00023295"/>
    </source>
</evidence>
<dbReference type="InterPro" id="IPR017441">
    <property type="entry name" value="Protein_kinase_ATP_BS"/>
</dbReference>
<evidence type="ECO:0000256" key="9">
    <source>
        <dbReference type="PROSITE-ProRule" id="PRU10141"/>
    </source>
</evidence>
<dbReference type="PROSITE" id="PS00107">
    <property type="entry name" value="PROTEIN_KINASE_ATP"/>
    <property type="match status" value="1"/>
</dbReference>
<gene>
    <name evidence="14" type="ORF">F4553_007137</name>
</gene>
<dbReference type="RefSeq" id="WP_312875511.1">
    <property type="nucleotide sequence ID" value="NZ_JACHMN010000003.1"/>
</dbReference>
<keyword evidence="5 14" id="KW-0418">Kinase</keyword>
<feature type="domain" description="Protein kinase" evidence="12">
    <location>
        <begin position="12"/>
        <end position="270"/>
    </location>
</feature>
<dbReference type="SMART" id="SM00220">
    <property type="entry name" value="S_TKc"/>
    <property type="match status" value="1"/>
</dbReference>
<protein>
    <recommendedName>
        <fullName evidence="1">non-specific serine/threonine protein kinase</fullName>
        <ecNumber evidence="1">2.7.11.1</ecNumber>
    </recommendedName>
</protein>
<dbReference type="Pfam" id="PF00041">
    <property type="entry name" value="fn3"/>
    <property type="match status" value="1"/>
</dbReference>
<evidence type="ECO:0000313" key="15">
    <source>
        <dbReference type="Proteomes" id="UP000587527"/>
    </source>
</evidence>
<dbReference type="PANTHER" id="PTHR43289:SF6">
    <property type="entry name" value="SERINE_THREONINE-PROTEIN KINASE NEKL-3"/>
    <property type="match status" value="1"/>
</dbReference>
<evidence type="ECO:0000256" key="2">
    <source>
        <dbReference type="ARBA" id="ARBA00022527"/>
    </source>
</evidence>
<keyword evidence="3 14" id="KW-0808">Transferase</keyword>
<feature type="region of interest" description="Disordered" evidence="10">
    <location>
        <begin position="300"/>
        <end position="320"/>
    </location>
</feature>
<dbReference type="GO" id="GO:0005524">
    <property type="term" value="F:ATP binding"/>
    <property type="evidence" value="ECO:0007669"/>
    <property type="project" value="UniProtKB-UniRule"/>
</dbReference>
<evidence type="ECO:0000259" key="13">
    <source>
        <dbReference type="PROSITE" id="PS50853"/>
    </source>
</evidence>
<dbReference type="GO" id="GO:0004674">
    <property type="term" value="F:protein serine/threonine kinase activity"/>
    <property type="evidence" value="ECO:0007669"/>
    <property type="project" value="UniProtKB-KW"/>
</dbReference>
<dbReference type="GO" id="GO:0016798">
    <property type="term" value="F:hydrolase activity, acting on glycosyl bonds"/>
    <property type="evidence" value="ECO:0007669"/>
    <property type="project" value="UniProtKB-KW"/>
</dbReference>
<keyword evidence="6 9" id="KW-0067">ATP-binding</keyword>
<keyword evidence="11" id="KW-0812">Transmembrane</keyword>
<dbReference type="GO" id="GO:0000272">
    <property type="term" value="P:polysaccharide catabolic process"/>
    <property type="evidence" value="ECO:0007669"/>
    <property type="project" value="UniProtKB-KW"/>
</dbReference>
<evidence type="ECO:0000313" key="14">
    <source>
        <dbReference type="EMBL" id="MBB5873703.1"/>
    </source>
</evidence>
<dbReference type="PROSITE" id="PS50011">
    <property type="entry name" value="PROTEIN_KINASE_DOM"/>
    <property type="match status" value="1"/>
</dbReference>
<dbReference type="CDD" id="cd00063">
    <property type="entry name" value="FN3"/>
    <property type="match status" value="2"/>
</dbReference>
<keyword evidence="7" id="KW-0326">Glycosidase</keyword>
<dbReference type="EC" id="2.7.11.1" evidence="1"/>
<keyword evidence="11" id="KW-0472">Membrane</keyword>
<dbReference type="InterPro" id="IPR011009">
    <property type="entry name" value="Kinase-like_dom_sf"/>
</dbReference>
<evidence type="ECO:0000256" key="8">
    <source>
        <dbReference type="ARBA" id="ARBA00023326"/>
    </source>
</evidence>